<keyword evidence="2" id="KW-1185">Reference proteome</keyword>
<dbReference type="Proteomes" id="UP001375539">
    <property type="component" value="Unassembled WGS sequence"/>
</dbReference>
<comment type="caution">
    <text evidence="1">The sequence shown here is derived from an EMBL/GenBank/DDBJ whole genome shotgun (WGS) entry which is preliminary data.</text>
</comment>
<evidence type="ECO:0000313" key="1">
    <source>
        <dbReference type="EMBL" id="MEJ8659922.1"/>
    </source>
</evidence>
<gene>
    <name evidence="1" type="ORF">WKI58_25900</name>
</gene>
<organism evidence="1 2">
    <name type="scientific">Streptomyces pratisoli</name>
    <dbReference type="NCBI Taxonomy" id="3139917"/>
    <lineage>
        <taxon>Bacteria</taxon>
        <taxon>Bacillati</taxon>
        <taxon>Actinomycetota</taxon>
        <taxon>Actinomycetes</taxon>
        <taxon>Kitasatosporales</taxon>
        <taxon>Streptomycetaceae</taxon>
        <taxon>Streptomyces</taxon>
    </lineage>
</organism>
<dbReference type="EMBL" id="JBBKAI010000002">
    <property type="protein sequence ID" value="MEJ8659922.1"/>
    <property type="molecule type" value="Genomic_DNA"/>
</dbReference>
<proteinExistence type="predicted"/>
<evidence type="ECO:0000313" key="2">
    <source>
        <dbReference type="Proteomes" id="UP001375539"/>
    </source>
</evidence>
<sequence>MFEHHLHEIRHAEMLRRSENERLAREVRDARPATRRAARRAGRSSAVHAPEGRVSSQGRYARIA</sequence>
<accession>A0ACC6QN70</accession>
<name>A0ACC6QN70_9ACTN</name>
<reference evidence="1" key="1">
    <citation type="submission" date="2024-03" db="EMBL/GenBank/DDBJ databases">
        <title>Novel Streptomyces species of biotechnological and ecological value are a feature of Machair soil.</title>
        <authorList>
            <person name="Prole J.R."/>
            <person name="Goodfellow M."/>
            <person name="Allenby N."/>
            <person name="Ward A.C."/>
        </authorList>
    </citation>
    <scope>NUCLEOTIDE SEQUENCE</scope>
    <source>
        <strain evidence="1">MS1.AVA.4</strain>
    </source>
</reference>
<protein>
    <submittedName>
        <fullName evidence="1">Uncharacterized protein</fullName>
    </submittedName>
</protein>